<dbReference type="SUPFAM" id="SSF69318">
    <property type="entry name" value="Integrin alpha N-terminal domain"/>
    <property type="match status" value="1"/>
</dbReference>
<evidence type="ECO:0000313" key="2">
    <source>
        <dbReference type="EMBL" id="OWK37627.1"/>
    </source>
</evidence>
<keyword evidence="2" id="KW-0966">Cell projection</keyword>
<dbReference type="AlphaFoldDB" id="A0A225DN66"/>
<keyword evidence="2" id="KW-0282">Flagellum</keyword>
<dbReference type="Proteomes" id="UP000214646">
    <property type="component" value="Unassembled WGS sequence"/>
</dbReference>
<comment type="caution">
    <text evidence="2">The sequence shown here is derived from an EMBL/GenBank/DDBJ whole genome shotgun (WGS) entry which is preliminary data.</text>
</comment>
<name>A0A225DN66_9BACT</name>
<dbReference type="Pfam" id="PF13517">
    <property type="entry name" value="FG-GAP_3"/>
    <property type="match status" value="1"/>
</dbReference>
<keyword evidence="1" id="KW-0732">Signal</keyword>
<keyword evidence="3" id="KW-1185">Reference proteome</keyword>
<organism evidence="2 3">
    <name type="scientific">Fimbriiglobus ruber</name>
    <dbReference type="NCBI Taxonomy" id="1908690"/>
    <lineage>
        <taxon>Bacteria</taxon>
        <taxon>Pseudomonadati</taxon>
        <taxon>Planctomycetota</taxon>
        <taxon>Planctomycetia</taxon>
        <taxon>Gemmatales</taxon>
        <taxon>Gemmataceae</taxon>
        <taxon>Fimbriiglobus</taxon>
    </lineage>
</organism>
<dbReference type="EMBL" id="NIDE01000014">
    <property type="protein sequence ID" value="OWK37627.1"/>
    <property type="molecule type" value="Genomic_DNA"/>
</dbReference>
<protein>
    <submittedName>
        <fullName evidence="2">Flagellar hook-length control protein FliK</fullName>
    </submittedName>
</protein>
<gene>
    <name evidence="2" type="ORF">FRUB_06747</name>
</gene>
<evidence type="ECO:0000256" key="1">
    <source>
        <dbReference type="ARBA" id="ARBA00022729"/>
    </source>
</evidence>
<reference evidence="3" key="1">
    <citation type="submission" date="2017-06" db="EMBL/GenBank/DDBJ databases">
        <title>Genome analysis of Fimbriiglobus ruber SP5, the first member of the order Planctomycetales with confirmed chitinolytic capability.</title>
        <authorList>
            <person name="Ravin N.V."/>
            <person name="Rakitin A.L."/>
            <person name="Ivanova A.A."/>
            <person name="Beletsky A.V."/>
            <person name="Kulichevskaya I.S."/>
            <person name="Mardanov A.V."/>
            <person name="Dedysh S.N."/>
        </authorList>
    </citation>
    <scope>NUCLEOTIDE SEQUENCE [LARGE SCALE GENOMIC DNA]</scope>
    <source>
        <strain evidence="3">SP5</strain>
    </source>
</reference>
<dbReference type="InterPro" id="IPR013517">
    <property type="entry name" value="FG-GAP"/>
</dbReference>
<dbReference type="InterPro" id="IPR028994">
    <property type="entry name" value="Integrin_alpha_N"/>
</dbReference>
<accession>A0A225DN66</accession>
<keyword evidence="2" id="KW-0969">Cilium</keyword>
<dbReference type="Pfam" id="PF01839">
    <property type="entry name" value="FG-GAP"/>
    <property type="match status" value="1"/>
</dbReference>
<evidence type="ECO:0000313" key="3">
    <source>
        <dbReference type="Proteomes" id="UP000214646"/>
    </source>
</evidence>
<sequence length="298" mass="28992">MPFGSSYTAGVRVADADLNGDGVADVIAGTGPGVASQVQVIDGASGKVLATINPFESTFTGGVFVAAGDLNGDGVPDVVVTPDQGGGPVVAVYDGAALAQGNVVQIARFFGIQDPNFRGGDRAAVGDLNGTAGGGDLIVAAGFGGGPRVAGYVGSSLASGTPVKLFPDFFAFEPSVQNGAYVAVGDVNGDGKADLIAGAGPGGGPRVTVFDGASLLDNQQTTIADFFAGDPSNRNGVRVAAKNLDGSDQAGVVVGPGSGAGTTVTAYTGQALTTSPNSPASLFDFTPSGIASDGVFVG</sequence>
<proteinExistence type="predicted"/>
<dbReference type="Gene3D" id="2.130.10.130">
    <property type="entry name" value="Integrin alpha, N-terminal"/>
    <property type="match status" value="1"/>
</dbReference>